<dbReference type="Proteomes" id="UP000254461">
    <property type="component" value="Unassembled WGS sequence"/>
</dbReference>
<dbReference type="InterPro" id="IPR015854">
    <property type="entry name" value="ABC_transpr_LolD-like"/>
</dbReference>
<keyword evidence="2" id="KW-0547">Nucleotide-binding</keyword>
<name>A0A380KRW3_9STRE</name>
<dbReference type="GO" id="GO:0005524">
    <property type="term" value="F:ATP binding"/>
    <property type="evidence" value="ECO:0007669"/>
    <property type="project" value="UniProtKB-KW"/>
</dbReference>
<evidence type="ECO:0000313" key="3">
    <source>
        <dbReference type="Proteomes" id="UP000254461"/>
    </source>
</evidence>
<dbReference type="Pfam" id="PF00005">
    <property type="entry name" value="ABC_tran"/>
    <property type="match status" value="1"/>
</dbReference>
<dbReference type="GO" id="GO:0022857">
    <property type="term" value="F:transmembrane transporter activity"/>
    <property type="evidence" value="ECO:0007669"/>
    <property type="project" value="TreeGrafter"/>
</dbReference>
<gene>
    <name evidence="2" type="primary">macB_7</name>
    <name evidence="2" type="ORF">NCTC12092_02124</name>
</gene>
<dbReference type="EMBL" id="UHFF01000004">
    <property type="protein sequence ID" value="SUN69828.1"/>
    <property type="molecule type" value="Genomic_DNA"/>
</dbReference>
<reference evidence="2 3" key="1">
    <citation type="submission" date="2018-06" db="EMBL/GenBank/DDBJ databases">
        <authorList>
            <consortium name="Pathogen Informatics"/>
            <person name="Doyle S."/>
        </authorList>
    </citation>
    <scope>NUCLEOTIDE SEQUENCE [LARGE SCALE GENOMIC DNA]</scope>
    <source>
        <strain evidence="2 3">NCTC12092</strain>
    </source>
</reference>
<evidence type="ECO:0000259" key="1">
    <source>
        <dbReference type="Pfam" id="PF00005"/>
    </source>
</evidence>
<dbReference type="InterPro" id="IPR003439">
    <property type="entry name" value="ABC_transporter-like_ATP-bd"/>
</dbReference>
<dbReference type="GO" id="GO:0005886">
    <property type="term" value="C:plasma membrane"/>
    <property type="evidence" value="ECO:0007669"/>
    <property type="project" value="TreeGrafter"/>
</dbReference>
<dbReference type="PANTHER" id="PTHR24220">
    <property type="entry name" value="IMPORT ATP-BINDING PROTEIN"/>
    <property type="match status" value="1"/>
</dbReference>
<protein>
    <submittedName>
        <fullName evidence="2">ABC transporter ATP-binding protein</fullName>
        <ecNumber evidence="2">3.6.3.-</ecNumber>
    </submittedName>
</protein>
<dbReference type="Gene3D" id="3.40.50.300">
    <property type="entry name" value="P-loop containing nucleotide triphosphate hydrolases"/>
    <property type="match status" value="1"/>
</dbReference>
<dbReference type="PANTHER" id="PTHR24220:SF86">
    <property type="entry name" value="ABC TRANSPORTER ABCH.1"/>
    <property type="match status" value="1"/>
</dbReference>
<keyword evidence="2" id="KW-0378">Hydrolase</keyword>
<sequence>MPDEKKELIQLKNIVKSYQNGDQELQVLKGVDLAVYEGEFVAIMGPSGSGKSTLMKYYWLIR</sequence>
<proteinExistence type="predicted"/>
<dbReference type="SUPFAM" id="SSF52540">
    <property type="entry name" value="P-loop containing nucleoside triphosphate hydrolases"/>
    <property type="match status" value="1"/>
</dbReference>
<dbReference type="EC" id="3.6.3.-" evidence="2"/>
<accession>A0A380KRW3</accession>
<dbReference type="InterPro" id="IPR027417">
    <property type="entry name" value="P-loop_NTPase"/>
</dbReference>
<feature type="domain" description="ABC transporter" evidence="1">
    <location>
        <begin position="28"/>
        <end position="56"/>
    </location>
</feature>
<evidence type="ECO:0000313" key="2">
    <source>
        <dbReference type="EMBL" id="SUN69828.1"/>
    </source>
</evidence>
<dbReference type="GO" id="GO:0016887">
    <property type="term" value="F:ATP hydrolysis activity"/>
    <property type="evidence" value="ECO:0007669"/>
    <property type="project" value="InterPro"/>
</dbReference>
<organism evidence="2 3">
    <name type="scientific">Streptococcus equi subsp. equi</name>
    <dbReference type="NCBI Taxonomy" id="148942"/>
    <lineage>
        <taxon>Bacteria</taxon>
        <taxon>Bacillati</taxon>
        <taxon>Bacillota</taxon>
        <taxon>Bacilli</taxon>
        <taxon>Lactobacillales</taxon>
        <taxon>Streptococcaceae</taxon>
        <taxon>Streptococcus</taxon>
    </lineage>
</organism>
<keyword evidence="2" id="KW-0067">ATP-binding</keyword>
<dbReference type="AlphaFoldDB" id="A0A380KRW3"/>